<keyword evidence="2 6" id="KW-0489">Methyltransferase</keyword>
<gene>
    <name evidence="6 7" type="primary">ubiE</name>
    <name evidence="7" type="ORF">JQU52_08105</name>
</gene>
<dbReference type="CDD" id="cd02440">
    <property type="entry name" value="AdoMet_MTases"/>
    <property type="match status" value="1"/>
</dbReference>
<evidence type="ECO:0000256" key="3">
    <source>
        <dbReference type="ARBA" id="ARBA00022679"/>
    </source>
</evidence>
<dbReference type="KEGG" id="ptes:JQU52_08105"/>
<evidence type="ECO:0000313" key="7">
    <source>
        <dbReference type="EMBL" id="QRQ80730.1"/>
    </source>
</evidence>
<dbReference type="GO" id="GO:0009060">
    <property type="term" value="P:aerobic respiration"/>
    <property type="evidence" value="ECO:0007669"/>
    <property type="project" value="UniProtKB-UniRule"/>
</dbReference>
<dbReference type="PANTHER" id="PTHR43591">
    <property type="entry name" value="METHYLTRANSFERASE"/>
    <property type="match status" value="1"/>
</dbReference>
<dbReference type="EC" id="2.1.1.201" evidence="6"/>
<dbReference type="PROSITE" id="PS01184">
    <property type="entry name" value="UBIE_2"/>
    <property type="match status" value="1"/>
</dbReference>
<evidence type="ECO:0000256" key="6">
    <source>
        <dbReference type="HAMAP-Rule" id="MF_01813"/>
    </source>
</evidence>
<dbReference type="EC" id="2.1.1.163" evidence="6"/>
<reference evidence="7" key="1">
    <citation type="submission" date="2021-02" db="EMBL/GenBank/DDBJ databases">
        <title>Neisseriaceae sp. 26B isolated from the cloaca of a Common Toad-headed Turtle (Mesoclemmys nasuta).</title>
        <authorList>
            <person name="Spergser J."/>
            <person name="Busse H.-J."/>
        </authorList>
    </citation>
    <scope>NUCLEOTIDE SEQUENCE</scope>
    <source>
        <strain evidence="7">26B</strain>
    </source>
</reference>
<proteinExistence type="inferred from homology"/>
<evidence type="ECO:0000256" key="2">
    <source>
        <dbReference type="ARBA" id="ARBA00022603"/>
    </source>
</evidence>
<organism evidence="7 8">
    <name type="scientific">Paralysiella testudinis</name>
    <dbReference type="NCBI Taxonomy" id="2809020"/>
    <lineage>
        <taxon>Bacteria</taxon>
        <taxon>Pseudomonadati</taxon>
        <taxon>Pseudomonadota</taxon>
        <taxon>Betaproteobacteria</taxon>
        <taxon>Neisseriales</taxon>
        <taxon>Neisseriaceae</taxon>
        <taxon>Paralysiella</taxon>
    </lineage>
</organism>
<dbReference type="AlphaFoldDB" id="A0A892ZDM0"/>
<comment type="caution">
    <text evidence="6">Lacks conserved residue(s) required for the propagation of feature annotation.</text>
</comment>
<sequence>MSDNKTHFGYQTVAENEKAAKVADVFHSVAKNYDIMNDVMSAGLHRVWKHFTINTAPLKKGDKVLDIAGGTGDLSRGWARRVGKEGEVWLTDINSSMLTVGRDRLLNEGTVLPVALCDAEKLPFPDNYFNLVSVAFGLRNMTHKDAALAEMYRVLKPGGTLLVLEFSKVFKPLAPVYDVYSFKLLPLMGKFIAKDADSYQYLAESIRMHPDQETLKQMMLTVGFDRVDYHNMSAGVVALHKGVKF</sequence>
<dbReference type="PROSITE" id="PS01183">
    <property type="entry name" value="UBIE_1"/>
    <property type="match status" value="1"/>
</dbReference>
<dbReference type="PANTHER" id="PTHR43591:SF24">
    <property type="entry name" value="2-METHOXY-6-POLYPRENYL-1,4-BENZOQUINOL METHYLASE, MITOCHONDRIAL"/>
    <property type="match status" value="1"/>
</dbReference>
<feature type="binding site" evidence="6">
    <location>
        <position position="71"/>
    </location>
    <ligand>
        <name>S-adenosyl-L-methionine</name>
        <dbReference type="ChEBI" id="CHEBI:59789"/>
    </ligand>
</feature>
<dbReference type="PROSITE" id="PS51608">
    <property type="entry name" value="SAM_MT_UBIE"/>
    <property type="match status" value="1"/>
</dbReference>
<comment type="similarity">
    <text evidence="6">Belongs to the class I-like SAM-binding methyltransferase superfamily. MenG/UbiE family.</text>
</comment>
<dbReference type="NCBIfam" id="NF001240">
    <property type="entry name" value="PRK00216.1-1"/>
    <property type="match status" value="1"/>
</dbReference>
<dbReference type="InterPro" id="IPR029063">
    <property type="entry name" value="SAM-dependent_MTases_sf"/>
</dbReference>
<keyword evidence="4 6" id="KW-0831">Ubiquinone biosynthesis</keyword>
<dbReference type="RefSeq" id="WP_230338014.1">
    <property type="nucleotide sequence ID" value="NZ_CP069798.1"/>
</dbReference>
<comment type="catalytic activity">
    <reaction evidence="6">
        <text>a 2-methoxy-6-(all-trans-polyprenyl)benzene-1,4-diol + S-adenosyl-L-methionine = a 5-methoxy-2-methyl-3-(all-trans-polyprenyl)benzene-1,4-diol + S-adenosyl-L-homocysteine + H(+)</text>
        <dbReference type="Rhea" id="RHEA:28286"/>
        <dbReference type="Rhea" id="RHEA-COMP:10858"/>
        <dbReference type="Rhea" id="RHEA-COMP:10859"/>
        <dbReference type="ChEBI" id="CHEBI:15378"/>
        <dbReference type="ChEBI" id="CHEBI:57856"/>
        <dbReference type="ChEBI" id="CHEBI:59789"/>
        <dbReference type="ChEBI" id="CHEBI:84166"/>
        <dbReference type="ChEBI" id="CHEBI:84167"/>
        <dbReference type="EC" id="2.1.1.201"/>
    </reaction>
</comment>
<comment type="function">
    <text evidence="6">Methyltransferase required for the conversion of demethylmenaquinol (DMKH2) to menaquinol (MKH2) and the conversion of 2-polyprenyl-6-methoxy-1,4-benzoquinol (DDMQH2) to 2-polyprenyl-3-methyl-6-methoxy-1,4-benzoquinol (DMQH2).</text>
</comment>
<dbReference type="GO" id="GO:0008425">
    <property type="term" value="F:2-methoxy-6-polyprenyl-1,4-benzoquinol methyltransferase activity"/>
    <property type="evidence" value="ECO:0007669"/>
    <property type="project" value="UniProtKB-UniRule"/>
</dbReference>
<dbReference type="InterPro" id="IPR023576">
    <property type="entry name" value="UbiE/COQ5_MeTrFase_CS"/>
</dbReference>
<dbReference type="HAMAP" id="MF_01813">
    <property type="entry name" value="MenG_UbiE_methyltr"/>
    <property type="match status" value="1"/>
</dbReference>
<protein>
    <recommendedName>
        <fullName evidence="6">Ubiquinone/menaquinone biosynthesis C-methyltransferase UbiE</fullName>
        <ecNumber evidence="6">2.1.1.163</ecNumber>
        <ecNumber evidence="6">2.1.1.201</ecNumber>
    </recommendedName>
    <alternativeName>
        <fullName evidence="6">2-methoxy-6-polyprenyl-1,4-benzoquinol methylase</fullName>
    </alternativeName>
    <alternativeName>
        <fullName evidence="6">Demethylmenaquinone methyltransferase</fullName>
    </alternativeName>
</protein>
<dbReference type="UniPathway" id="UPA00079">
    <property type="reaction ID" value="UER00169"/>
</dbReference>
<feature type="binding site" evidence="6">
    <location>
        <position position="92"/>
    </location>
    <ligand>
        <name>S-adenosyl-L-methionine</name>
        <dbReference type="ChEBI" id="CHEBI:59789"/>
    </ligand>
</feature>
<evidence type="ECO:0000256" key="5">
    <source>
        <dbReference type="ARBA" id="ARBA00022691"/>
    </source>
</evidence>
<dbReference type="UniPathway" id="UPA00232"/>
<dbReference type="GO" id="GO:0032259">
    <property type="term" value="P:methylation"/>
    <property type="evidence" value="ECO:0007669"/>
    <property type="project" value="UniProtKB-KW"/>
</dbReference>
<keyword evidence="1 6" id="KW-0474">Menaquinone biosynthesis</keyword>
<keyword evidence="3 6" id="KW-0808">Transferase</keyword>
<dbReference type="SUPFAM" id="SSF53335">
    <property type="entry name" value="S-adenosyl-L-methionine-dependent methyltransferases"/>
    <property type="match status" value="1"/>
</dbReference>
<comment type="pathway">
    <text evidence="6">Quinol/quinone metabolism; menaquinone biosynthesis; menaquinol from 1,4-dihydroxy-2-naphthoate: step 2/2.</text>
</comment>
<comment type="catalytic activity">
    <reaction evidence="6">
        <text>a 2-demethylmenaquinol + S-adenosyl-L-methionine = a menaquinol + S-adenosyl-L-homocysteine + H(+)</text>
        <dbReference type="Rhea" id="RHEA:42640"/>
        <dbReference type="Rhea" id="RHEA-COMP:9539"/>
        <dbReference type="Rhea" id="RHEA-COMP:9563"/>
        <dbReference type="ChEBI" id="CHEBI:15378"/>
        <dbReference type="ChEBI" id="CHEBI:18151"/>
        <dbReference type="ChEBI" id="CHEBI:55437"/>
        <dbReference type="ChEBI" id="CHEBI:57856"/>
        <dbReference type="ChEBI" id="CHEBI:59789"/>
        <dbReference type="EC" id="2.1.1.163"/>
    </reaction>
</comment>
<dbReference type="EMBL" id="CP069798">
    <property type="protein sequence ID" value="QRQ80730.1"/>
    <property type="molecule type" value="Genomic_DNA"/>
</dbReference>
<dbReference type="NCBIfam" id="NF001244">
    <property type="entry name" value="PRK00216.1-5"/>
    <property type="match status" value="1"/>
</dbReference>
<keyword evidence="8" id="KW-1185">Reference proteome</keyword>
<evidence type="ECO:0000256" key="4">
    <source>
        <dbReference type="ARBA" id="ARBA00022688"/>
    </source>
</evidence>
<dbReference type="Gene3D" id="3.40.50.150">
    <property type="entry name" value="Vaccinia Virus protein VP39"/>
    <property type="match status" value="1"/>
</dbReference>
<dbReference type="NCBIfam" id="TIGR01934">
    <property type="entry name" value="MenG_MenH_UbiE"/>
    <property type="match status" value="1"/>
</dbReference>
<accession>A0A892ZDM0</accession>
<name>A0A892ZDM0_9NEIS</name>
<keyword evidence="5 6" id="KW-0949">S-adenosyl-L-methionine</keyword>
<dbReference type="GO" id="GO:0043770">
    <property type="term" value="F:demethylmenaquinone methyltransferase activity"/>
    <property type="evidence" value="ECO:0007669"/>
    <property type="project" value="UniProtKB-UniRule"/>
</dbReference>
<feature type="binding site" evidence="6">
    <location>
        <begin position="118"/>
        <end position="119"/>
    </location>
    <ligand>
        <name>S-adenosyl-L-methionine</name>
        <dbReference type="ChEBI" id="CHEBI:59789"/>
    </ligand>
</feature>
<dbReference type="GO" id="GO:0009234">
    <property type="term" value="P:menaquinone biosynthetic process"/>
    <property type="evidence" value="ECO:0007669"/>
    <property type="project" value="UniProtKB-UniRule"/>
</dbReference>
<evidence type="ECO:0000313" key="8">
    <source>
        <dbReference type="Proteomes" id="UP000653156"/>
    </source>
</evidence>
<dbReference type="Pfam" id="PF01209">
    <property type="entry name" value="Ubie_methyltran"/>
    <property type="match status" value="1"/>
</dbReference>
<dbReference type="Proteomes" id="UP000653156">
    <property type="component" value="Chromosome"/>
</dbReference>
<comment type="pathway">
    <text evidence="6">Cofactor biosynthesis; ubiquinone biosynthesis.</text>
</comment>
<evidence type="ECO:0000256" key="1">
    <source>
        <dbReference type="ARBA" id="ARBA00022428"/>
    </source>
</evidence>
<dbReference type="InterPro" id="IPR004033">
    <property type="entry name" value="UbiE/COQ5_MeTrFase"/>
</dbReference>